<sequence>MVKLNEWDQVEALLVRALTANAGNVFWYDPEGEFAEKVARWQETTDFSVFISAAAVLFKTKVAVNSFEQARDSALIYCPYPKPLPTENFVTDCLYYSLELVTSEAAPLFRVAGHRLREADVVPLQLMGNKQVIDGPRVHLDFLVDAAHGAVRADHQVYFVDGNNNLISDKITVLSNLASTVVHVTAKIDDWDFESGEICYLVVEDLLTGMAVMVPFEVEAGDVDVFDGQFW</sequence>
<dbReference type="AlphaFoldDB" id="U4TWC8"/>
<evidence type="ECO:0000313" key="2">
    <source>
        <dbReference type="Proteomes" id="UP000030647"/>
    </source>
</evidence>
<dbReference type="Proteomes" id="UP000030647">
    <property type="component" value="Unassembled WGS sequence"/>
</dbReference>
<dbReference type="HOGENOM" id="CLU_1198553_0_0_9"/>
<dbReference type="OrthoDB" id="9769734at2"/>
<organism evidence="1 2">
    <name type="scientific">Schleiferilactobacillus shenzhenensis LY-73</name>
    <dbReference type="NCBI Taxonomy" id="1231336"/>
    <lineage>
        <taxon>Bacteria</taxon>
        <taxon>Bacillati</taxon>
        <taxon>Bacillota</taxon>
        <taxon>Bacilli</taxon>
        <taxon>Lactobacillales</taxon>
        <taxon>Lactobacillaceae</taxon>
        <taxon>Schleiferilactobacillus</taxon>
    </lineage>
</organism>
<accession>U4TWC8</accession>
<proteinExistence type="predicted"/>
<keyword evidence="2" id="KW-1185">Reference proteome</keyword>
<gene>
    <name evidence="1" type="ORF">L248_2378</name>
</gene>
<dbReference type="RefSeq" id="WP_022529044.1">
    <property type="nucleotide sequence ID" value="NZ_KI271585.1"/>
</dbReference>
<reference evidence="2" key="1">
    <citation type="journal article" date="2013" name="Genome Announc.">
        <title>Whole-Genome Sequencing of Lactobacillus shenzhenensis Strain LY-73T.</title>
        <authorList>
            <person name="Lin Z."/>
            <person name="Liu Z."/>
            <person name="Yang R."/>
            <person name="Zou Y."/>
            <person name="Wan D."/>
            <person name="Chen J."/>
            <person name="Guo M."/>
            <person name="Zhao J."/>
            <person name="Fang C."/>
            <person name="Yang R."/>
            <person name="Liu F."/>
        </authorList>
    </citation>
    <scope>NUCLEOTIDE SEQUENCE [LARGE SCALE GENOMIC DNA]</scope>
    <source>
        <strain evidence="2">LY-73</strain>
    </source>
</reference>
<protein>
    <submittedName>
        <fullName evidence="1">Uncharacterized protein</fullName>
    </submittedName>
</protein>
<evidence type="ECO:0000313" key="1">
    <source>
        <dbReference type="EMBL" id="ERL65692.1"/>
    </source>
</evidence>
<dbReference type="EMBL" id="KI271585">
    <property type="protein sequence ID" value="ERL65692.1"/>
    <property type="molecule type" value="Genomic_DNA"/>
</dbReference>
<name>U4TWC8_9LACO</name>
<dbReference type="STRING" id="1231336.L248_2378"/>